<organism evidence="1">
    <name type="scientific">Candidatus Kentrum sp. LFY</name>
    <dbReference type="NCBI Taxonomy" id="2126342"/>
    <lineage>
        <taxon>Bacteria</taxon>
        <taxon>Pseudomonadati</taxon>
        <taxon>Pseudomonadota</taxon>
        <taxon>Gammaproteobacteria</taxon>
        <taxon>Candidatus Kentrum</taxon>
    </lineage>
</organism>
<evidence type="ECO:0008006" key="2">
    <source>
        <dbReference type="Google" id="ProtNLM"/>
    </source>
</evidence>
<reference evidence="1" key="1">
    <citation type="submission" date="2019-02" db="EMBL/GenBank/DDBJ databases">
        <authorList>
            <person name="Gruber-Vodicka R. H."/>
            <person name="Seah K. B. B."/>
        </authorList>
    </citation>
    <scope>NUCLEOTIDE SEQUENCE</scope>
    <source>
        <strain evidence="1">BECK_M6</strain>
    </source>
</reference>
<protein>
    <recommendedName>
        <fullName evidence="2">Lipoprotein</fullName>
    </recommendedName>
</protein>
<dbReference type="EMBL" id="CAADFH010000126">
    <property type="protein sequence ID" value="VFK00797.1"/>
    <property type="molecule type" value="Genomic_DNA"/>
</dbReference>
<sequence length="266" mass="29728">MKRFTNYLTFGMVAVILTGCFATVKDVQRASDLIRTDDELYRILAEVRPNDKTVASASLAALATEAKGKADKLGGAEKTRAEAIAFYRIAATAFWRSGKTDLVNKFFAATDAGQKLCTIPDYNAPDRDCLFLRLVIPFAGIEQHHAKNNDLLEEELDGVNFKDDNATEAEIAIMAKVGNALTVSKQLVERILAMGKDDRYLTHTGMKDYFCRNAEKARKYHNRFGRDYVSDVSDYKNKFRDAKLGVTVDEAKKKKVNKGIPDFCTN</sequence>
<dbReference type="AlphaFoldDB" id="A0A450V7Z9"/>
<accession>A0A450V7Z9</accession>
<evidence type="ECO:0000313" key="1">
    <source>
        <dbReference type="EMBL" id="VFK00797.1"/>
    </source>
</evidence>
<proteinExistence type="predicted"/>
<name>A0A450V7Z9_9GAMM</name>
<gene>
    <name evidence="1" type="ORF">BECKLFY1418A_GA0070994_11262</name>
</gene>
<dbReference type="PROSITE" id="PS51257">
    <property type="entry name" value="PROKAR_LIPOPROTEIN"/>
    <property type="match status" value="1"/>
</dbReference>